<evidence type="ECO:0000313" key="4">
    <source>
        <dbReference type="EMBL" id="BBO31319.1"/>
    </source>
</evidence>
<feature type="domain" description="DUF6268" evidence="3">
    <location>
        <begin position="173"/>
        <end position="366"/>
    </location>
</feature>
<dbReference type="InterPro" id="IPR046235">
    <property type="entry name" value="DUF6268"/>
</dbReference>
<reference evidence="5" key="1">
    <citation type="submission" date="2019-10" db="EMBL/GenBank/DDBJ databases">
        <title>Lacipirellula parvula gen. nov., sp. nov., representing a lineage of planctomycetes widespread in freshwater anoxic habitats, and description of the family Lacipirellulaceae.</title>
        <authorList>
            <person name="Dedysh S.N."/>
            <person name="Kulichevskaya I.S."/>
            <person name="Beletsky A.V."/>
            <person name="Rakitin A.L."/>
            <person name="Mardanov A.V."/>
            <person name="Ivanova A.A."/>
            <person name="Saltykova V.X."/>
            <person name="Rijpstra W.I.C."/>
            <person name="Sinninghe Damste J.S."/>
            <person name="Ravin N.V."/>
        </authorList>
    </citation>
    <scope>NUCLEOTIDE SEQUENCE [LARGE SCALE GENOMIC DNA]</scope>
    <source>
        <strain evidence="5">PX69</strain>
    </source>
</reference>
<protein>
    <recommendedName>
        <fullName evidence="3">DUF6268 domain-containing protein</fullName>
    </recommendedName>
</protein>
<feature type="compositionally biased region" description="Polar residues" evidence="1">
    <location>
        <begin position="26"/>
        <end position="44"/>
    </location>
</feature>
<organism evidence="4 5">
    <name type="scientific">Lacipirellula parvula</name>
    <dbReference type="NCBI Taxonomy" id="2650471"/>
    <lineage>
        <taxon>Bacteria</taxon>
        <taxon>Pseudomonadati</taxon>
        <taxon>Planctomycetota</taxon>
        <taxon>Planctomycetia</taxon>
        <taxon>Pirellulales</taxon>
        <taxon>Lacipirellulaceae</taxon>
        <taxon>Lacipirellula</taxon>
    </lineage>
</organism>
<feature type="region of interest" description="Disordered" evidence="1">
    <location>
        <begin position="25"/>
        <end position="48"/>
    </location>
</feature>
<keyword evidence="2" id="KW-0732">Signal</keyword>
<evidence type="ECO:0000259" key="3">
    <source>
        <dbReference type="Pfam" id="PF19783"/>
    </source>
</evidence>
<feature type="chain" id="PRO_5024886885" description="DUF6268 domain-containing protein" evidence="2">
    <location>
        <begin position="26"/>
        <end position="397"/>
    </location>
</feature>
<accession>A0A5K7XE82</accession>
<dbReference type="EMBL" id="AP021861">
    <property type="protein sequence ID" value="BBO31319.1"/>
    <property type="molecule type" value="Genomic_DNA"/>
</dbReference>
<name>A0A5K7XE82_9BACT</name>
<dbReference type="RefSeq" id="WP_152097483.1">
    <property type="nucleotide sequence ID" value="NZ_AP021861.1"/>
</dbReference>
<dbReference type="AlphaFoldDB" id="A0A5K7XE82"/>
<evidence type="ECO:0000256" key="2">
    <source>
        <dbReference type="SAM" id="SignalP"/>
    </source>
</evidence>
<dbReference type="Proteomes" id="UP000326837">
    <property type="component" value="Chromosome"/>
</dbReference>
<dbReference type="Pfam" id="PF19783">
    <property type="entry name" value="DUF6268"/>
    <property type="match status" value="1"/>
</dbReference>
<sequence>MAKRLVTRVLQLALCAALDLAEAGAQTPTSPANPSAQPTPNALLSTPPELVPLPPVEDEAAVGDYALLQEADALLAEETLAEGEEVDGTLSDSLRKRAKSKGALGGGAPVALGGFWSPKVDVDGQASQLAMNAEFARVSLPLAMPAEGKPLWIGIAKLDRLELATDAILPDSGQRVPSQLWSVQTGVMNIRPLASGATVGGTAMFGSASDQPYAATRDLTLTAIAFYNKPAKNERDDWNFSIFYSPTSQLPYPLPGVAYVWRPSEQFEAKIGLPPALDYRPNEEWQFTATYMPLTNFDARVRRTISEDFSLLAYYRTNNETYFLADRLEDDQRFYVFDQRAAVGLERALFKGFTLELTAAYLFDRELFQGTSFTDDRTDEVEFDPGLGLSFQLQWRR</sequence>
<dbReference type="KEGG" id="lpav:PLANPX_0931"/>
<evidence type="ECO:0000313" key="5">
    <source>
        <dbReference type="Proteomes" id="UP000326837"/>
    </source>
</evidence>
<proteinExistence type="predicted"/>
<feature type="signal peptide" evidence="2">
    <location>
        <begin position="1"/>
        <end position="25"/>
    </location>
</feature>
<gene>
    <name evidence="4" type="ORF">PLANPX_0931</name>
</gene>
<keyword evidence="5" id="KW-1185">Reference proteome</keyword>
<evidence type="ECO:0000256" key="1">
    <source>
        <dbReference type="SAM" id="MobiDB-lite"/>
    </source>
</evidence>